<keyword evidence="2" id="KW-0472">Membrane</keyword>
<keyword evidence="2" id="KW-1133">Transmembrane helix</keyword>
<feature type="compositionally biased region" description="Polar residues" evidence="1">
    <location>
        <begin position="396"/>
        <end position="406"/>
    </location>
</feature>
<organism evidence="3 4">
    <name type="scientific">Cladophialophora bantiana (strain ATCC 10958 / CBS 173.52 / CDC B-1940 / NIH 8579)</name>
    <name type="common">Xylohypha bantiana</name>
    <dbReference type="NCBI Taxonomy" id="1442370"/>
    <lineage>
        <taxon>Eukaryota</taxon>
        <taxon>Fungi</taxon>
        <taxon>Dikarya</taxon>
        <taxon>Ascomycota</taxon>
        <taxon>Pezizomycotina</taxon>
        <taxon>Eurotiomycetes</taxon>
        <taxon>Chaetothyriomycetidae</taxon>
        <taxon>Chaetothyriales</taxon>
        <taxon>Herpotrichiellaceae</taxon>
        <taxon>Cladophialophora</taxon>
    </lineage>
</organism>
<evidence type="ECO:0000256" key="2">
    <source>
        <dbReference type="SAM" id="Phobius"/>
    </source>
</evidence>
<feature type="transmembrane region" description="Helical" evidence="2">
    <location>
        <begin position="282"/>
        <end position="304"/>
    </location>
</feature>
<dbReference type="GeneID" id="27699429"/>
<evidence type="ECO:0000313" key="4">
    <source>
        <dbReference type="Proteomes" id="UP000053789"/>
    </source>
</evidence>
<dbReference type="HOGENOM" id="CLU_549809_0_0_1"/>
<evidence type="ECO:0000313" key="3">
    <source>
        <dbReference type="EMBL" id="KIW92654.1"/>
    </source>
</evidence>
<dbReference type="Proteomes" id="UP000053789">
    <property type="component" value="Unassembled WGS sequence"/>
</dbReference>
<dbReference type="RefSeq" id="XP_016619323.1">
    <property type="nucleotide sequence ID" value="XM_016764241.1"/>
</dbReference>
<accession>A0A0D2I733</accession>
<protein>
    <submittedName>
        <fullName evidence="3">Uncharacterized protein</fullName>
    </submittedName>
</protein>
<feature type="region of interest" description="Disordered" evidence="1">
    <location>
        <begin position="218"/>
        <end position="238"/>
    </location>
</feature>
<keyword evidence="2" id="KW-0812">Transmembrane</keyword>
<dbReference type="AlphaFoldDB" id="A0A0D2I733"/>
<feature type="compositionally biased region" description="Basic and acidic residues" evidence="1">
    <location>
        <begin position="457"/>
        <end position="467"/>
    </location>
</feature>
<feature type="compositionally biased region" description="Polar residues" evidence="1">
    <location>
        <begin position="253"/>
        <end position="265"/>
    </location>
</feature>
<reference evidence="3" key="1">
    <citation type="submission" date="2015-01" db="EMBL/GenBank/DDBJ databases">
        <title>The Genome Sequence of Cladophialophora bantiana CBS 173.52.</title>
        <authorList>
            <consortium name="The Broad Institute Genomics Platform"/>
            <person name="Cuomo C."/>
            <person name="de Hoog S."/>
            <person name="Gorbushina A."/>
            <person name="Stielow B."/>
            <person name="Teixiera M."/>
            <person name="Abouelleil A."/>
            <person name="Chapman S.B."/>
            <person name="Priest M."/>
            <person name="Young S.K."/>
            <person name="Wortman J."/>
            <person name="Nusbaum C."/>
            <person name="Birren B."/>
        </authorList>
    </citation>
    <scope>NUCLEOTIDE SEQUENCE [LARGE SCALE GENOMIC DNA]</scope>
    <source>
        <strain evidence="3">CBS 173.52</strain>
    </source>
</reference>
<proteinExistence type="predicted"/>
<dbReference type="OrthoDB" id="4160303at2759"/>
<evidence type="ECO:0000256" key="1">
    <source>
        <dbReference type="SAM" id="MobiDB-lite"/>
    </source>
</evidence>
<sequence>MAMTNTLPLLIDTIGGRVPCGTGTWCAGMAASAATGTTLSSFPSPDDNVTPSPDPVTSLPALSCAPGDSPCSLISPTATDLVTQGSLTVSLSSLLPSSTVQQSPSVNFSTFTANSSPAPSTGQVEPFTFTFTSIITTAATGTMSSLSAPSISLVLPSTTTASISSLAWTSTACVALGVPDPAACPGGPLDPSGGDASSSSTSHSASISITTSVISPAGSTASQLTSSSSTSRTTSTTLSSSLTALSPALTSVPATTSSPFSNTTAPGPPFDHPHGRGYGHPLAVIIVPLSIGCLVLLLVSILLWRKYHPTSFHKILDSIPGLGFLAQWRKTRKSNRNIIAMKRLGILTGDNNNGSAASRYAEGDTYARHLRKFEEDAARAREKYGFDAAGHPPTSPFSTGNRSAKSGGTPRTPKVGSPWRHTPTKAPGNPAKGRRDIFTTASPSARSGGHGSSGEMRNAKEDRRSLESWEERWYALGTETEAAAGAGPGQSWRKLV</sequence>
<name>A0A0D2I733_CLAB1</name>
<gene>
    <name evidence="3" type="ORF">Z519_06501</name>
</gene>
<dbReference type="EMBL" id="KN846988">
    <property type="protein sequence ID" value="KIW92654.1"/>
    <property type="molecule type" value="Genomic_DNA"/>
</dbReference>
<keyword evidence="4" id="KW-1185">Reference proteome</keyword>
<feature type="region of interest" description="Disordered" evidence="1">
    <location>
        <begin position="253"/>
        <end position="273"/>
    </location>
</feature>
<dbReference type="VEuPathDB" id="FungiDB:Z519_06501"/>
<feature type="region of interest" description="Disordered" evidence="1">
    <location>
        <begin position="386"/>
        <end position="467"/>
    </location>
</feature>